<keyword evidence="5" id="KW-1185">Reference proteome</keyword>
<keyword evidence="2" id="KW-0812">Transmembrane</keyword>
<dbReference type="InterPro" id="IPR036179">
    <property type="entry name" value="Ig-like_dom_sf"/>
</dbReference>
<comment type="caution">
    <text evidence="4">The sequence shown here is derived from an EMBL/GenBank/DDBJ whole genome shotgun (WGS) entry which is preliminary data.</text>
</comment>
<dbReference type="SMART" id="SM00409">
    <property type="entry name" value="IG"/>
    <property type="match status" value="1"/>
</dbReference>
<dbReference type="Gene3D" id="2.60.40.10">
    <property type="entry name" value="Immunoglobulins"/>
    <property type="match status" value="1"/>
</dbReference>
<feature type="compositionally biased region" description="Polar residues" evidence="1">
    <location>
        <begin position="454"/>
        <end position="468"/>
    </location>
</feature>
<name>A0A9Q1BRK7_HOLLE</name>
<reference evidence="4" key="1">
    <citation type="submission" date="2021-10" db="EMBL/GenBank/DDBJ databases">
        <title>Tropical sea cucumber genome reveals ecological adaptation and Cuvierian tubules defense mechanism.</title>
        <authorList>
            <person name="Chen T."/>
        </authorList>
    </citation>
    <scope>NUCLEOTIDE SEQUENCE</scope>
    <source>
        <strain evidence="4">Nanhai2018</strain>
        <tissue evidence="4">Muscle</tissue>
    </source>
</reference>
<proteinExistence type="predicted"/>
<evidence type="ECO:0000313" key="4">
    <source>
        <dbReference type="EMBL" id="KAJ8031480.1"/>
    </source>
</evidence>
<evidence type="ECO:0000256" key="1">
    <source>
        <dbReference type="SAM" id="MobiDB-lite"/>
    </source>
</evidence>
<keyword evidence="2" id="KW-0472">Membrane</keyword>
<evidence type="ECO:0000256" key="2">
    <source>
        <dbReference type="SAM" id="Phobius"/>
    </source>
</evidence>
<accession>A0A9Q1BRK7</accession>
<protein>
    <recommendedName>
        <fullName evidence="3">Immunoglobulin domain-containing protein</fullName>
    </recommendedName>
</protein>
<dbReference type="Proteomes" id="UP001152320">
    <property type="component" value="Chromosome 12"/>
</dbReference>
<feature type="region of interest" description="Disordered" evidence="1">
    <location>
        <begin position="429"/>
        <end position="468"/>
    </location>
</feature>
<organism evidence="4 5">
    <name type="scientific">Holothuria leucospilota</name>
    <name type="common">Black long sea cucumber</name>
    <name type="synonym">Mertensiothuria leucospilota</name>
    <dbReference type="NCBI Taxonomy" id="206669"/>
    <lineage>
        <taxon>Eukaryota</taxon>
        <taxon>Metazoa</taxon>
        <taxon>Echinodermata</taxon>
        <taxon>Eleutherozoa</taxon>
        <taxon>Echinozoa</taxon>
        <taxon>Holothuroidea</taxon>
        <taxon>Aspidochirotacea</taxon>
        <taxon>Aspidochirotida</taxon>
        <taxon>Holothuriidae</taxon>
        <taxon>Holothuria</taxon>
    </lineage>
</organism>
<gene>
    <name evidence="4" type="ORF">HOLleu_24684</name>
</gene>
<dbReference type="EMBL" id="JAIZAY010000012">
    <property type="protein sequence ID" value="KAJ8031480.1"/>
    <property type="molecule type" value="Genomic_DNA"/>
</dbReference>
<evidence type="ECO:0000313" key="5">
    <source>
        <dbReference type="Proteomes" id="UP001152320"/>
    </source>
</evidence>
<keyword evidence="2" id="KW-1133">Transmembrane helix</keyword>
<feature type="domain" description="Immunoglobulin" evidence="3">
    <location>
        <begin position="34"/>
        <end position="123"/>
    </location>
</feature>
<dbReference type="AlphaFoldDB" id="A0A9Q1BRK7"/>
<dbReference type="SUPFAM" id="SSF48726">
    <property type="entry name" value="Immunoglobulin"/>
    <property type="match status" value="1"/>
</dbReference>
<evidence type="ECO:0000259" key="3">
    <source>
        <dbReference type="SMART" id="SM00409"/>
    </source>
</evidence>
<dbReference type="InterPro" id="IPR013783">
    <property type="entry name" value="Ig-like_fold"/>
</dbReference>
<sequence>MFTGMEKFNALSKVMILVCFSVNESFSACYNEHNDFVEGFLGRNVTLRCRQPVSCKSIHWMNHTGTFISSHDTSHTSISRRGRTSFLHIYGMILDDAGPYKCWCYKQLGASGDAFCSVNLSGICQATVRLHRVNFLYNGSSISPSSSQAVSVTAEDIIKVMCSEGASPETNCHRVKEKDPSARFTYNFKVLPEHHSCYIACIERGRVGNVCTVNITLHVSMRETTTPFSTLSTTPSTECTKFVEKTVHTSTSPGFNPSLGFVTILQCPSENESEIVTDKPGTFPVIILVGVLIFILLAVAFVVWLWILLSKSKSNSRSKKTINSVSLSSDARIPIGPIYASVNKSSQAPKTEDGESVTTYRKASSVEDFYSEVNSAGKESSATQQANTARAESSITNDCHSVVDTSNATMRSVKNVNESDNIVYSEVIKRDKQSRKNKYPSSSQSSVCDPIVSHPNQGLEQPTLSDNNTVCDISSPQALYAVVGRDKGKK</sequence>
<dbReference type="InterPro" id="IPR003599">
    <property type="entry name" value="Ig_sub"/>
</dbReference>
<feature type="transmembrane region" description="Helical" evidence="2">
    <location>
        <begin position="283"/>
        <end position="309"/>
    </location>
</feature>